<keyword evidence="3" id="KW-1185">Reference proteome</keyword>
<evidence type="ECO:0000256" key="1">
    <source>
        <dbReference type="SAM" id="MobiDB-lite"/>
    </source>
</evidence>
<dbReference type="Proteomes" id="UP000625711">
    <property type="component" value="Unassembled WGS sequence"/>
</dbReference>
<proteinExistence type="predicted"/>
<gene>
    <name evidence="2" type="ORF">GWI33_002361</name>
</gene>
<comment type="caution">
    <text evidence="2">The sequence shown here is derived from an EMBL/GenBank/DDBJ whole genome shotgun (WGS) entry which is preliminary data.</text>
</comment>
<dbReference type="EMBL" id="JAACXV010000165">
    <property type="protein sequence ID" value="KAF7282571.1"/>
    <property type="molecule type" value="Genomic_DNA"/>
</dbReference>
<feature type="region of interest" description="Disordered" evidence="1">
    <location>
        <begin position="113"/>
        <end position="154"/>
    </location>
</feature>
<accession>A0A834MHL6</accession>
<organism evidence="2 3">
    <name type="scientific">Rhynchophorus ferrugineus</name>
    <name type="common">Red palm weevil</name>
    <name type="synonym">Curculio ferrugineus</name>
    <dbReference type="NCBI Taxonomy" id="354439"/>
    <lineage>
        <taxon>Eukaryota</taxon>
        <taxon>Metazoa</taxon>
        <taxon>Ecdysozoa</taxon>
        <taxon>Arthropoda</taxon>
        <taxon>Hexapoda</taxon>
        <taxon>Insecta</taxon>
        <taxon>Pterygota</taxon>
        <taxon>Neoptera</taxon>
        <taxon>Endopterygota</taxon>
        <taxon>Coleoptera</taxon>
        <taxon>Polyphaga</taxon>
        <taxon>Cucujiformia</taxon>
        <taxon>Curculionidae</taxon>
        <taxon>Dryophthorinae</taxon>
        <taxon>Rhynchophorus</taxon>
    </lineage>
</organism>
<sequence>MEFPEQNTQRGLIDQTQKTAVLILMSNSPPALQQLLIASDPDNLQDTLNLVIRHDNLINQMKILNMNNSKPVNKTLSYNNTVRSTQQRYPQNPHGLPQAGLLVFQELTNTEPEQQLEKYETQEEVNEENYIEEREDTDTEEKDFHKIPTNKSPG</sequence>
<dbReference type="AlphaFoldDB" id="A0A834MHL6"/>
<name>A0A834MHL6_RHYFE</name>
<evidence type="ECO:0000313" key="3">
    <source>
        <dbReference type="Proteomes" id="UP000625711"/>
    </source>
</evidence>
<feature type="compositionally biased region" description="Acidic residues" evidence="1">
    <location>
        <begin position="122"/>
        <end position="141"/>
    </location>
</feature>
<protein>
    <submittedName>
        <fullName evidence="2">Uncharacterized protein</fullName>
    </submittedName>
</protein>
<evidence type="ECO:0000313" key="2">
    <source>
        <dbReference type="EMBL" id="KAF7282571.1"/>
    </source>
</evidence>
<reference evidence="2" key="1">
    <citation type="submission" date="2020-08" db="EMBL/GenBank/DDBJ databases">
        <title>Genome sequencing and assembly of the red palm weevil Rhynchophorus ferrugineus.</title>
        <authorList>
            <person name="Dias G.B."/>
            <person name="Bergman C.M."/>
            <person name="Manee M."/>
        </authorList>
    </citation>
    <scope>NUCLEOTIDE SEQUENCE</scope>
    <source>
        <strain evidence="2">AA-2017</strain>
        <tissue evidence="2">Whole larva</tissue>
    </source>
</reference>